<comment type="caution">
    <text evidence="3">The sequence shown here is derived from an EMBL/GenBank/DDBJ whole genome shotgun (WGS) entry which is preliminary data.</text>
</comment>
<dbReference type="EMBL" id="JACBKZ010000010">
    <property type="protein sequence ID" value="KAF5940122.1"/>
    <property type="molecule type" value="Genomic_DNA"/>
</dbReference>
<name>A0A7J7GH77_CAMSI</name>
<gene>
    <name evidence="3" type="ORF">HYC85_021289</name>
</gene>
<dbReference type="SUPFAM" id="SSF54768">
    <property type="entry name" value="dsRNA-binding domain-like"/>
    <property type="match status" value="1"/>
</dbReference>
<reference evidence="3 4" key="2">
    <citation type="submission" date="2020-07" db="EMBL/GenBank/DDBJ databases">
        <title>Genome assembly of wild tea tree DASZ reveals pedigree and selection history of tea varieties.</title>
        <authorList>
            <person name="Zhang W."/>
        </authorList>
    </citation>
    <scope>NUCLEOTIDE SEQUENCE [LARGE SCALE GENOMIC DNA]</scope>
    <source>
        <strain evidence="4">cv. G240</strain>
        <tissue evidence="3">Leaf</tissue>
    </source>
</reference>
<dbReference type="Proteomes" id="UP000593564">
    <property type="component" value="Unassembled WGS sequence"/>
</dbReference>
<keyword evidence="1" id="KW-0378">Hydrolase</keyword>
<evidence type="ECO:0000313" key="3">
    <source>
        <dbReference type="EMBL" id="KAF5940122.1"/>
    </source>
</evidence>
<dbReference type="GO" id="GO:0004386">
    <property type="term" value="F:helicase activity"/>
    <property type="evidence" value="ECO:0007669"/>
    <property type="project" value="UniProtKB-KW"/>
</dbReference>
<evidence type="ECO:0000313" key="4">
    <source>
        <dbReference type="Proteomes" id="UP000593564"/>
    </source>
</evidence>
<sequence>MMFRHVFYKASRAPMAHFKKLQIFKGWACNIKDTPSHFCPSNCMGLADISVETELAYDYNVEWHGGAKVRCQRWAPNCSKFLEAKSPAFLVHNHVLEDGDESYSPFHLRFVPVSNKKQKVLQRFPNEAPCCDMYLFPDYLSSTEMRRSIHKHNSVNAQEPKIPYPWLVFNDKVKVNSVFLRDSTAVSDSVILLFGGKISRGGLLLNSKMEIKNHNELLLAVPTSSKKITKEMLPSTPLRSIDGGGDNSKNELQTLLARARHGAPTYKTTQLKNKKFRSTVIFNGLNFVGQPSNNNKLAEKSAAAQALLGIRHGFTAMAASSAFGVSHNTAGLTYA</sequence>
<keyword evidence="4" id="KW-1185">Reference proteome</keyword>
<dbReference type="AlphaFoldDB" id="A0A7J7GH77"/>
<keyword evidence="1" id="KW-0347">Helicase</keyword>
<keyword evidence="1" id="KW-0547">Nucleotide-binding</keyword>
<evidence type="ECO:0000259" key="2">
    <source>
        <dbReference type="SMART" id="SM00358"/>
    </source>
</evidence>
<keyword evidence="1" id="KW-0067">ATP-binding</keyword>
<dbReference type="SMART" id="SM00358">
    <property type="entry name" value="DSRM"/>
    <property type="match status" value="1"/>
</dbReference>
<evidence type="ECO:0000256" key="1">
    <source>
        <dbReference type="ARBA" id="ARBA00022806"/>
    </source>
</evidence>
<accession>A0A7J7GH77</accession>
<feature type="domain" description="DRBM" evidence="2">
    <location>
        <begin position="248"/>
        <end position="311"/>
    </location>
</feature>
<dbReference type="InterPro" id="IPR011709">
    <property type="entry name" value="DEAD-box_helicase_OB_fold"/>
</dbReference>
<organism evidence="3 4">
    <name type="scientific">Camellia sinensis</name>
    <name type="common">Tea plant</name>
    <name type="synonym">Thea sinensis</name>
    <dbReference type="NCBI Taxonomy" id="4442"/>
    <lineage>
        <taxon>Eukaryota</taxon>
        <taxon>Viridiplantae</taxon>
        <taxon>Streptophyta</taxon>
        <taxon>Embryophyta</taxon>
        <taxon>Tracheophyta</taxon>
        <taxon>Spermatophyta</taxon>
        <taxon>Magnoliopsida</taxon>
        <taxon>eudicotyledons</taxon>
        <taxon>Gunneridae</taxon>
        <taxon>Pentapetalae</taxon>
        <taxon>asterids</taxon>
        <taxon>Ericales</taxon>
        <taxon>Theaceae</taxon>
        <taxon>Camellia</taxon>
    </lineage>
</organism>
<dbReference type="Pfam" id="PF07717">
    <property type="entry name" value="OB_NTP_bind"/>
    <property type="match status" value="1"/>
</dbReference>
<dbReference type="InterPro" id="IPR014720">
    <property type="entry name" value="dsRBD_dom"/>
</dbReference>
<protein>
    <recommendedName>
        <fullName evidence="2">DRBM domain-containing protein</fullName>
    </recommendedName>
</protein>
<dbReference type="Gene3D" id="3.30.160.20">
    <property type="match status" value="1"/>
</dbReference>
<dbReference type="Pfam" id="PF00035">
    <property type="entry name" value="dsrm"/>
    <property type="match status" value="1"/>
</dbReference>
<reference evidence="4" key="1">
    <citation type="journal article" date="2020" name="Nat. Commun.">
        <title>Genome assembly of wild tea tree DASZ reveals pedigree and selection history of tea varieties.</title>
        <authorList>
            <person name="Zhang W."/>
            <person name="Zhang Y."/>
            <person name="Qiu H."/>
            <person name="Guo Y."/>
            <person name="Wan H."/>
            <person name="Zhang X."/>
            <person name="Scossa F."/>
            <person name="Alseekh S."/>
            <person name="Zhang Q."/>
            <person name="Wang P."/>
            <person name="Xu L."/>
            <person name="Schmidt M.H."/>
            <person name="Jia X."/>
            <person name="Li D."/>
            <person name="Zhu A."/>
            <person name="Guo F."/>
            <person name="Chen W."/>
            <person name="Ni D."/>
            <person name="Usadel B."/>
            <person name="Fernie A.R."/>
            <person name="Wen W."/>
        </authorList>
    </citation>
    <scope>NUCLEOTIDE SEQUENCE [LARGE SCALE GENOMIC DNA]</scope>
    <source>
        <strain evidence="4">cv. G240</strain>
    </source>
</reference>
<proteinExistence type="predicted"/>